<dbReference type="Pfam" id="PF00375">
    <property type="entry name" value="SDF"/>
    <property type="match status" value="1"/>
</dbReference>
<keyword evidence="8 10" id="KW-1133">Transmembrane helix</keyword>
<evidence type="ECO:0000256" key="9">
    <source>
        <dbReference type="ARBA" id="ARBA00023136"/>
    </source>
</evidence>
<dbReference type="NCBIfam" id="NF009587">
    <property type="entry name" value="PRK13027.1"/>
    <property type="match status" value="1"/>
</dbReference>
<gene>
    <name evidence="10" type="primary">dctA</name>
    <name evidence="11" type="ORF">SAMN04244579_01743</name>
</gene>
<dbReference type="InterPro" id="IPR023954">
    <property type="entry name" value="C4_dicarb_transport"/>
</dbReference>
<evidence type="ECO:0000256" key="3">
    <source>
        <dbReference type="ARBA" id="ARBA00022448"/>
    </source>
</evidence>
<feature type="transmembrane region" description="Helical" evidence="10">
    <location>
        <begin position="50"/>
        <end position="67"/>
    </location>
</feature>
<keyword evidence="7 10" id="KW-0769">Symport</keyword>
<feature type="transmembrane region" description="Helical" evidence="10">
    <location>
        <begin position="355"/>
        <end position="378"/>
    </location>
</feature>
<dbReference type="STRING" id="170623.SAMN04244579_01743"/>
<accession>A0A1H6SZ40</accession>
<feature type="transmembrane region" description="Helical" evidence="10">
    <location>
        <begin position="187"/>
        <end position="211"/>
    </location>
</feature>
<dbReference type="SUPFAM" id="SSF118215">
    <property type="entry name" value="Proton glutamate symport protein"/>
    <property type="match status" value="1"/>
</dbReference>
<evidence type="ECO:0000256" key="8">
    <source>
        <dbReference type="ARBA" id="ARBA00022989"/>
    </source>
</evidence>
<evidence type="ECO:0000256" key="7">
    <source>
        <dbReference type="ARBA" id="ARBA00022847"/>
    </source>
</evidence>
<dbReference type="PANTHER" id="PTHR42865:SF1">
    <property type="entry name" value="AEROBIC C4-DICARBOXYLATE TRANSPORT PROTEIN"/>
    <property type="match status" value="1"/>
</dbReference>
<dbReference type="GO" id="GO:0015366">
    <property type="term" value="F:malate:proton symporter activity"/>
    <property type="evidence" value="ECO:0007669"/>
    <property type="project" value="TreeGrafter"/>
</dbReference>
<dbReference type="InterPro" id="IPR001991">
    <property type="entry name" value="Na-dicarboxylate_symporter"/>
</dbReference>
<evidence type="ECO:0000256" key="1">
    <source>
        <dbReference type="ARBA" id="ARBA00004651"/>
    </source>
</evidence>
<dbReference type="GO" id="GO:0005886">
    <property type="term" value="C:plasma membrane"/>
    <property type="evidence" value="ECO:0007669"/>
    <property type="project" value="UniProtKB-SubCell"/>
</dbReference>
<dbReference type="InterPro" id="IPR036458">
    <property type="entry name" value="Na:dicarbo_symporter_sf"/>
</dbReference>
<name>A0A1H6SZ40_9GAMM</name>
<protein>
    <recommendedName>
        <fullName evidence="10">C4-dicarboxylate transport protein</fullName>
    </recommendedName>
</protein>
<organism evidence="11 12">
    <name type="scientific">Azotobacter beijerinckii</name>
    <dbReference type="NCBI Taxonomy" id="170623"/>
    <lineage>
        <taxon>Bacteria</taxon>
        <taxon>Pseudomonadati</taxon>
        <taxon>Pseudomonadota</taxon>
        <taxon>Gammaproteobacteria</taxon>
        <taxon>Pseudomonadales</taxon>
        <taxon>Pseudomonadaceae</taxon>
        <taxon>Azotobacter</taxon>
    </lineage>
</organism>
<keyword evidence="9 10" id="KW-0472">Membrane</keyword>
<dbReference type="GO" id="GO:0015138">
    <property type="term" value="F:fumarate transmembrane transporter activity"/>
    <property type="evidence" value="ECO:0007669"/>
    <property type="project" value="TreeGrafter"/>
</dbReference>
<evidence type="ECO:0000256" key="4">
    <source>
        <dbReference type="ARBA" id="ARBA00022475"/>
    </source>
</evidence>
<dbReference type="Proteomes" id="UP000199005">
    <property type="component" value="Unassembled WGS sequence"/>
</dbReference>
<dbReference type="EMBL" id="FNYO01000016">
    <property type="protein sequence ID" value="SEI71104.1"/>
    <property type="molecule type" value="Genomic_DNA"/>
</dbReference>
<feature type="transmembrane region" description="Helical" evidence="10">
    <location>
        <begin position="223"/>
        <end position="242"/>
    </location>
</feature>
<evidence type="ECO:0000313" key="11">
    <source>
        <dbReference type="EMBL" id="SEI71104.1"/>
    </source>
</evidence>
<dbReference type="GO" id="GO:0015141">
    <property type="term" value="F:succinate transmembrane transporter activity"/>
    <property type="evidence" value="ECO:0007669"/>
    <property type="project" value="TreeGrafter"/>
</dbReference>
<dbReference type="Gene3D" id="1.10.3860.10">
    <property type="entry name" value="Sodium:dicarboxylate symporter"/>
    <property type="match status" value="1"/>
</dbReference>
<dbReference type="GO" id="GO:0070778">
    <property type="term" value="P:L-aspartate transmembrane transport"/>
    <property type="evidence" value="ECO:0007669"/>
    <property type="project" value="TreeGrafter"/>
</dbReference>
<reference evidence="11 12" key="1">
    <citation type="submission" date="2016-10" db="EMBL/GenBank/DDBJ databases">
        <authorList>
            <person name="de Groot N.N."/>
        </authorList>
    </citation>
    <scope>NUCLEOTIDE SEQUENCE [LARGE SCALE GENOMIC DNA]</scope>
    <source>
        <strain evidence="11 12">DSM 1041</strain>
    </source>
</reference>
<evidence type="ECO:0000256" key="2">
    <source>
        <dbReference type="ARBA" id="ARBA00006148"/>
    </source>
</evidence>
<dbReference type="HAMAP" id="MF_01300">
    <property type="entry name" value="C4_dicarb_transport"/>
    <property type="match status" value="1"/>
</dbReference>
<evidence type="ECO:0000313" key="12">
    <source>
        <dbReference type="Proteomes" id="UP000199005"/>
    </source>
</evidence>
<dbReference type="PANTHER" id="PTHR42865">
    <property type="entry name" value="PROTON/GLUTAMATE-ASPARTATE SYMPORTER"/>
    <property type="match status" value="1"/>
</dbReference>
<evidence type="ECO:0000256" key="5">
    <source>
        <dbReference type="ARBA" id="ARBA00022519"/>
    </source>
</evidence>
<dbReference type="PRINTS" id="PR00173">
    <property type="entry name" value="EDTRNSPORT"/>
</dbReference>
<feature type="transmembrane region" description="Helical" evidence="10">
    <location>
        <begin position="12"/>
        <end position="30"/>
    </location>
</feature>
<keyword evidence="6 10" id="KW-0812">Transmembrane</keyword>
<dbReference type="InterPro" id="IPR018107">
    <property type="entry name" value="Na-dicarboxylate_symporter_CS"/>
</dbReference>
<dbReference type="PROSITE" id="PS00714">
    <property type="entry name" value="NA_DICARBOXYL_SYMP_2"/>
    <property type="match status" value="1"/>
</dbReference>
<dbReference type="AlphaFoldDB" id="A0A1H6SZ40"/>
<comment type="subcellular location">
    <subcellularLocation>
        <location evidence="1 10">Cell membrane</location>
        <topology evidence="1 10">Multi-pass membrane protein</topology>
    </subcellularLocation>
</comment>
<keyword evidence="4 10" id="KW-1003">Cell membrane</keyword>
<feature type="transmembrane region" description="Helical" evidence="10">
    <location>
        <begin position="144"/>
        <end position="167"/>
    </location>
</feature>
<keyword evidence="5" id="KW-0997">Cell inner membrane</keyword>
<evidence type="ECO:0000256" key="10">
    <source>
        <dbReference type="HAMAP-Rule" id="MF_01300"/>
    </source>
</evidence>
<dbReference type="RefSeq" id="WP_090898754.1">
    <property type="nucleotide sequence ID" value="NZ_FNYO01000016.1"/>
</dbReference>
<dbReference type="NCBIfam" id="NF002461">
    <property type="entry name" value="PRK01663.1"/>
    <property type="match status" value="1"/>
</dbReference>
<sequence length="442" mass="46528">MSNQKQPFYKSLYVQVLVAIAVGIALGHFYPETGAAMKPLGDGFVKLIKMAIAPIIFCTVVSGIAGMQDMKAVGKTGGIALLYFEVVSTVALIIGLVVINIVKPGVGMHIDVSALDASGIAAYAKAGGEQSTIGFLLNVIPSTVVGAFANGDILQVLFFSVIFAFALQRMGDYGRPVLEFIDRIAHVMFGIINMIMKVAPIGAFGAMAFTIGKYGVGSLVQLGQLMLCFYVTCLLFVLVVLGGIARANGFNILRFIRYIREELLIVLGTSSSESVLPRMLKKMEKLGCHKSVVGLVIPTGYSFNLDGTSIYLTMAAVFIAQATDTPMDMTQQLTLLAVLLVASKGAAGVTGSGFIVLAATLSAVGHVPVAGLALILGIDRFMSEARALTNLIGNGVASVVVAKWVGQLDSEQMQRELASQGKETAVEVAAEPVLVTEGAARH</sequence>
<comment type="function">
    <text evidence="10">Responsible for the transport of dicarboxylates such as succinate, fumarate, and malate across the membrane.</text>
</comment>
<feature type="transmembrane region" description="Helical" evidence="10">
    <location>
        <begin position="79"/>
        <end position="102"/>
    </location>
</feature>
<feature type="transmembrane region" description="Helical" evidence="10">
    <location>
        <begin position="300"/>
        <end position="320"/>
    </location>
</feature>
<proteinExistence type="inferred from homology"/>
<comment type="similarity">
    <text evidence="2 10">Belongs to the dicarboxylate/amino acid:cation symporter (DAACS) (TC 2.A.23) family.</text>
</comment>
<dbReference type="FunFam" id="1.10.3860.10:FF:000001">
    <property type="entry name" value="C4-dicarboxylate transport protein"/>
    <property type="match status" value="1"/>
</dbReference>
<evidence type="ECO:0000256" key="6">
    <source>
        <dbReference type="ARBA" id="ARBA00022692"/>
    </source>
</evidence>
<keyword evidence="3 10" id="KW-0813">Transport</keyword>